<dbReference type="InterPro" id="IPR027417">
    <property type="entry name" value="P-loop_NTPase"/>
</dbReference>
<feature type="compositionally biased region" description="Basic and acidic residues" evidence="7">
    <location>
        <begin position="630"/>
        <end position="639"/>
    </location>
</feature>
<gene>
    <name evidence="6" type="primary">smc</name>
    <name evidence="10" type="ORF">BECKLFY1418B_GA0070995_100144</name>
</gene>
<comment type="function">
    <text evidence="6">Required for chromosome condensation and partitioning.</text>
</comment>
<dbReference type="GO" id="GO:0007062">
    <property type="term" value="P:sister chromatid cohesion"/>
    <property type="evidence" value="ECO:0007669"/>
    <property type="project" value="InterPro"/>
</dbReference>
<evidence type="ECO:0000256" key="2">
    <source>
        <dbReference type="ARBA" id="ARBA00022741"/>
    </source>
</evidence>
<dbReference type="InterPro" id="IPR010935">
    <property type="entry name" value="SMC_hinge"/>
</dbReference>
<comment type="domain">
    <text evidence="6">Contains large globular domains required for ATP hydrolysis at each terminus and a third globular domain forming a flexible hinge near the middle of the molecule. These domains are separated by coiled-coil structures.</text>
</comment>
<keyword evidence="4 6" id="KW-0175">Coiled coil</keyword>
<evidence type="ECO:0000256" key="4">
    <source>
        <dbReference type="ARBA" id="ARBA00023054"/>
    </source>
</evidence>
<dbReference type="CDD" id="cd03278">
    <property type="entry name" value="ABC_SMC_barmotin"/>
    <property type="match status" value="1"/>
</dbReference>
<sequence length="1214" mass="135774">MFLHKIKLAGFKSFVDPTTIELPGNLVGVVGPNGCGKSNVADAVRWVMGETSAKHLRGGSMADVVFNGSTTRKPVGLASVEILIDNTEDNSTDKRLGGQYAAYDEISIKRRVSRDGQSVYSLNGRRCRRRDVTDVFLGTGLGPRSYAIIEQGMISRLVEARPEELREFLEEAAGVSKYKERRRETENRIHHTRENLHRLEDLRDELTRQLKHLSRQASLAEKYKVLKQEERLRRVELSGLHWRALGKQLSEKDREIRAQEETVAEQLAEQHRLESSLDSRRTEHAAAMNEFNDGYRAVLDAGAQIARGEEAVHNLRERAAQTEKRLTKEQEALKEARDHLKTEQEDIETLQGTLAEKEPALAESERIVTEAADAHAGAETAMQEWSLVWEAIGLRVAEAMRAVQAEEGRIEHLKERLANSSERYIRLQREQDKLDPRGLQQKLEELGAQLREQDTVRVAAESEHQDHGVIVGDLRQRIRALSETVNSARERSQEARGRLSSLTALQQEALGKGEGAVTDWLRRNGLIERPRLAEKLEVSAGWERAVENVLGAMLRAVCVDNLDVPVSMLAELQEGAVTFFQANGDTERIRTSSPPDGHETEHEAGDGTGNEASPQGGDQANDGTGDETGDETRSTRLVEKVSAPWPVDTLFSGVHAAHDLEEALARRSTLGRGESVVARTGEWLGRDWLRAHRGSDPTAGVLPREREIKGLSEVIDTLRAEIHDGEAAMEGAHRAREVAEEEQSRSQARIAEAKRIHATLESRLGEQRMRLDEAARRSRMIADELTELREQRQQARASLEEMQAGLGEQKADRDRLIGERDGEAAKRREYQERLTENRARWHKARDDSHRLAVEVASIRARHDSLVQARARDHDQVAGLEVRCEELRRALAETEDPLQKLEAELALHRTRRQELEVILQEVRRRVEGFDMAVRDLDQKRHAISGGIESGRATLEKMRIGRQETHVRGEAIEEQVTASGHVMAEVLDGLPKEAGAADWQHRIDTLEQQISRLGTVNLAAVEEHARQAERKGYLDSQHQDLMDALATLEEAIRDIDKETRNRFTDTYEKVNAQLGVLFPRLFGGGHAHLELTDSDPLNAGVTVMARPPGKRNSTIALLSGGEKALTAVALVFALFELNPAPFCLLDEVDAPLDDANVDRFRDLVKDMSGRVQFVIITHNKNTMEITNQLIGVTMSEPGVSRLVTVDVDSAIAMAEA</sequence>
<evidence type="ECO:0000256" key="7">
    <source>
        <dbReference type="SAM" id="MobiDB-lite"/>
    </source>
</evidence>
<comment type="subunit">
    <text evidence="6">Homodimer.</text>
</comment>
<evidence type="ECO:0000256" key="6">
    <source>
        <dbReference type="HAMAP-Rule" id="MF_01894"/>
    </source>
</evidence>
<feature type="coiled-coil region" evidence="6">
    <location>
        <begin position="175"/>
        <end position="223"/>
    </location>
</feature>
<dbReference type="GO" id="GO:0007059">
    <property type="term" value="P:chromosome segregation"/>
    <property type="evidence" value="ECO:0007669"/>
    <property type="project" value="UniProtKB-UniRule"/>
</dbReference>
<dbReference type="PANTHER" id="PTHR43977">
    <property type="entry name" value="STRUCTURAL MAINTENANCE OF CHROMOSOMES PROTEIN 3"/>
    <property type="match status" value="1"/>
</dbReference>
<feature type="coiled-coil region" evidence="6">
    <location>
        <begin position="736"/>
        <end position="805"/>
    </location>
</feature>
<comment type="similarity">
    <text evidence="6">Belongs to the SMC family.</text>
</comment>
<dbReference type="SUPFAM" id="SSF52540">
    <property type="entry name" value="P-loop containing nucleoside triphosphate hydrolases"/>
    <property type="match status" value="2"/>
</dbReference>
<dbReference type="HAMAP" id="MF_01894">
    <property type="entry name" value="Smc_prok"/>
    <property type="match status" value="1"/>
</dbReference>
<feature type="compositionally biased region" description="Basic and acidic residues" evidence="7">
    <location>
        <begin position="585"/>
        <end position="605"/>
    </location>
</feature>
<dbReference type="AlphaFoldDB" id="A0A450U4U7"/>
<feature type="region of interest" description="Disordered" evidence="7">
    <location>
        <begin position="583"/>
        <end position="640"/>
    </location>
</feature>
<dbReference type="EMBL" id="CAADFF010000001">
    <property type="protein sequence ID" value="VFJ86014.1"/>
    <property type="molecule type" value="Genomic_DNA"/>
</dbReference>
<accession>A0A450U4U7</accession>
<keyword evidence="1 6" id="KW-0963">Cytoplasm</keyword>
<dbReference type="GO" id="GO:0030261">
    <property type="term" value="P:chromosome condensation"/>
    <property type="evidence" value="ECO:0007669"/>
    <property type="project" value="InterPro"/>
</dbReference>
<reference evidence="10" key="1">
    <citation type="submission" date="2019-02" db="EMBL/GenBank/DDBJ databases">
        <authorList>
            <person name="Gruber-Vodicka R. H."/>
            <person name="Seah K. B. B."/>
        </authorList>
    </citation>
    <scope>NUCLEOTIDE SEQUENCE</scope>
    <source>
        <strain evidence="10">BECK_M7</strain>
    </source>
</reference>
<dbReference type="PIRSF" id="PIRSF005719">
    <property type="entry name" value="SMC"/>
    <property type="match status" value="1"/>
</dbReference>
<evidence type="ECO:0000256" key="3">
    <source>
        <dbReference type="ARBA" id="ARBA00022840"/>
    </source>
</evidence>
<dbReference type="Gene3D" id="3.40.50.300">
    <property type="entry name" value="P-loop containing nucleotide triphosphate hydrolases"/>
    <property type="match status" value="2"/>
</dbReference>
<dbReference type="SUPFAM" id="SSF75553">
    <property type="entry name" value="Smc hinge domain"/>
    <property type="match status" value="1"/>
</dbReference>
<protein>
    <recommendedName>
        <fullName evidence="6">Chromosome partition protein Smc</fullName>
    </recommendedName>
</protein>
<feature type="coiled-coil region" evidence="6">
    <location>
        <begin position="305"/>
        <end position="353"/>
    </location>
</feature>
<dbReference type="GO" id="GO:0006260">
    <property type="term" value="P:DNA replication"/>
    <property type="evidence" value="ECO:0007669"/>
    <property type="project" value="UniProtKB-UniRule"/>
</dbReference>
<feature type="compositionally biased region" description="Polar residues" evidence="7">
    <location>
        <begin position="610"/>
        <end position="622"/>
    </location>
</feature>
<dbReference type="Pfam" id="PF06470">
    <property type="entry name" value="SMC_hinge"/>
    <property type="match status" value="1"/>
</dbReference>
<evidence type="ECO:0000256" key="1">
    <source>
        <dbReference type="ARBA" id="ARBA00022490"/>
    </source>
</evidence>
<evidence type="ECO:0000259" key="9">
    <source>
        <dbReference type="Pfam" id="PF06470"/>
    </source>
</evidence>
<evidence type="ECO:0000256" key="5">
    <source>
        <dbReference type="ARBA" id="ARBA00023125"/>
    </source>
</evidence>
<dbReference type="InterPro" id="IPR003395">
    <property type="entry name" value="RecF/RecN/SMC_N"/>
</dbReference>
<dbReference type="GO" id="GO:0005524">
    <property type="term" value="F:ATP binding"/>
    <property type="evidence" value="ECO:0007669"/>
    <property type="project" value="UniProtKB-UniRule"/>
</dbReference>
<feature type="coiled-coil region" evidence="6">
    <location>
        <begin position="396"/>
        <end position="430"/>
    </location>
</feature>
<keyword evidence="2 6" id="KW-0547">Nucleotide-binding</keyword>
<dbReference type="GO" id="GO:0005694">
    <property type="term" value="C:chromosome"/>
    <property type="evidence" value="ECO:0007669"/>
    <property type="project" value="InterPro"/>
</dbReference>
<evidence type="ECO:0000313" key="10">
    <source>
        <dbReference type="EMBL" id="VFJ86014.1"/>
    </source>
</evidence>
<dbReference type="InterPro" id="IPR024704">
    <property type="entry name" value="SMC"/>
</dbReference>
<feature type="domain" description="RecF/RecN/SMC N-terminal" evidence="8">
    <location>
        <begin position="2"/>
        <end position="1198"/>
    </location>
</feature>
<dbReference type="InterPro" id="IPR011890">
    <property type="entry name" value="SMC_prok"/>
</dbReference>
<feature type="domain" description="SMC hinge" evidence="9">
    <location>
        <begin position="530"/>
        <end position="665"/>
    </location>
</feature>
<name>A0A450U4U7_9GAMM</name>
<evidence type="ECO:0000259" key="8">
    <source>
        <dbReference type="Pfam" id="PF02463"/>
    </source>
</evidence>
<dbReference type="GO" id="GO:0016887">
    <property type="term" value="F:ATP hydrolysis activity"/>
    <property type="evidence" value="ECO:0007669"/>
    <property type="project" value="InterPro"/>
</dbReference>
<feature type="binding site" evidence="6">
    <location>
        <begin position="32"/>
        <end position="39"/>
    </location>
    <ligand>
        <name>ATP</name>
        <dbReference type="ChEBI" id="CHEBI:30616"/>
    </ligand>
</feature>
<feature type="coiled-coil region" evidence="6">
    <location>
        <begin position="883"/>
        <end position="924"/>
    </location>
</feature>
<dbReference type="Pfam" id="PF02463">
    <property type="entry name" value="SMC_N"/>
    <property type="match status" value="1"/>
</dbReference>
<proteinExistence type="inferred from homology"/>
<dbReference type="InterPro" id="IPR036277">
    <property type="entry name" value="SMC_hinge_sf"/>
</dbReference>
<keyword evidence="5 6" id="KW-0238">DNA-binding</keyword>
<feature type="coiled-coil region" evidence="6">
    <location>
        <begin position="471"/>
        <end position="498"/>
    </location>
</feature>
<organism evidence="10">
    <name type="scientific">Candidatus Kentrum sp. LFY</name>
    <dbReference type="NCBI Taxonomy" id="2126342"/>
    <lineage>
        <taxon>Bacteria</taxon>
        <taxon>Pseudomonadati</taxon>
        <taxon>Pseudomonadota</taxon>
        <taxon>Gammaproteobacteria</taxon>
        <taxon>Candidatus Kentrum</taxon>
    </lineage>
</organism>
<dbReference type="GO" id="GO:0003677">
    <property type="term" value="F:DNA binding"/>
    <property type="evidence" value="ECO:0007669"/>
    <property type="project" value="UniProtKB-UniRule"/>
</dbReference>
<comment type="subcellular location">
    <subcellularLocation>
        <location evidence="6">Cytoplasm</location>
    </subcellularLocation>
</comment>
<keyword evidence="3 6" id="KW-0067">ATP-binding</keyword>
<dbReference type="GO" id="GO:0005737">
    <property type="term" value="C:cytoplasm"/>
    <property type="evidence" value="ECO:0007669"/>
    <property type="project" value="UniProtKB-SubCell"/>
</dbReference>